<organism evidence="3 4">
    <name type="scientific">Halobacterium bonnevillei</name>
    <dbReference type="NCBI Taxonomy" id="2692200"/>
    <lineage>
        <taxon>Archaea</taxon>
        <taxon>Methanobacteriati</taxon>
        <taxon>Methanobacteriota</taxon>
        <taxon>Stenosarchaea group</taxon>
        <taxon>Halobacteria</taxon>
        <taxon>Halobacteriales</taxon>
        <taxon>Halobacteriaceae</taxon>
        <taxon>Halobacterium</taxon>
    </lineage>
</organism>
<dbReference type="PANTHER" id="PTHR21015:SF22">
    <property type="entry name" value="GLYCOSYLTRANSFERASE"/>
    <property type="match status" value="1"/>
</dbReference>
<comment type="caution">
    <text evidence="3">The sequence shown here is derived from an EMBL/GenBank/DDBJ whole genome shotgun (WGS) entry which is preliminary data.</text>
</comment>
<dbReference type="Gene3D" id="3.40.50.2000">
    <property type="entry name" value="Glycogen Phosphorylase B"/>
    <property type="match status" value="1"/>
</dbReference>
<feature type="domain" description="Glycosyl transferase family 28 C-terminal" evidence="2">
    <location>
        <begin position="181"/>
        <end position="270"/>
    </location>
</feature>
<accession>A0A6B0SDU1</accession>
<dbReference type="InterPro" id="IPR020023">
    <property type="entry name" value="PseG"/>
</dbReference>
<evidence type="ECO:0000259" key="2">
    <source>
        <dbReference type="Pfam" id="PF04101"/>
    </source>
</evidence>
<evidence type="ECO:0000313" key="3">
    <source>
        <dbReference type="EMBL" id="MXR19077.1"/>
    </source>
</evidence>
<dbReference type="EC" id="3.6.1.57" evidence="3"/>
<dbReference type="OrthoDB" id="324945at2157"/>
<sequence>MTETLLIRTDGSSQIGTGHVMRCLSLAQAWSKADGNVHFVGAKIPNGLTDRIDQWTTRVHRLNSPRGSQCDATRTTDIANEYDASWIVVDGPHFDADYLSELTVGPARVLLIDDMGKRVHYGTDIVLNQNLHAHEDMYANRYSDTELLLGSDYVLFRDEFLEWIDWSPDPEVKPRTLLVTLGGSDPNNHTKTVLNALDQVEADLETVVIVGALNDSLPELTDLAEEVNQSIQLKQNVSDMAAQMAWADIAVSSGGTTCWELAFMGVPTVVGTIAPIEEYTMTGLRQTKLFSPVGNFEDIAESEIGNEITRLISDTDYRTRMSNRGQEIVDGYGRQRTIETMRNF</sequence>
<reference evidence="3 4" key="1">
    <citation type="submission" date="2019-12" db="EMBL/GenBank/DDBJ databases">
        <title>Isolation and characterization of three novel carbon monoxide-oxidizing members of Halobacteria from salione crusts and soils.</title>
        <authorList>
            <person name="Myers M.R."/>
            <person name="King G.M."/>
        </authorList>
    </citation>
    <scope>NUCLEOTIDE SEQUENCE [LARGE SCALE GENOMIC DNA]</scope>
    <source>
        <strain evidence="3 4">PCN9</strain>
    </source>
</reference>
<dbReference type="Pfam" id="PF04101">
    <property type="entry name" value="Glyco_tran_28_C"/>
    <property type="match status" value="1"/>
</dbReference>
<dbReference type="RefSeq" id="WP_159524679.1">
    <property type="nucleotide sequence ID" value="NZ_WUUU01000001.1"/>
</dbReference>
<evidence type="ECO:0000256" key="1">
    <source>
        <dbReference type="ARBA" id="ARBA00006962"/>
    </source>
</evidence>
<dbReference type="PANTHER" id="PTHR21015">
    <property type="entry name" value="UDP-N-ACETYLGLUCOSAMINE--N-ACETYLMURAMYL-(PENTAPEPTIDE) PYROPHOSPHORYL-UNDECAPRENOL N-ACETYLGLUCOSAMINE TRANSFERASE 1"/>
    <property type="match status" value="1"/>
</dbReference>
<dbReference type="SUPFAM" id="SSF53756">
    <property type="entry name" value="UDP-Glycosyltransferase/glycogen phosphorylase"/>
    <property type="match status" value="1"/>
</dbReference>
<comment type="similarity">
    <text evidence="1">Belongs to the glycosyltransferase 28 family.</text>
</comment>
<protein>
    <submittedName>
        <fullName evidence="3">UDP-2,4-diacetamido-2,4, 6-trideoxy-beta-L-altropyranose hydrolase</fullName>
        <ecNumber evidence="3">3.6.1.57</ecNumber>
    </submittedName>
</protein>
<keyword evidence="3" id="KW-0378">Hydrolase</keyword>
<dbReference type="GO" id="GO:0016787">
    <property type="term" value="F:hydrolase activity"/>
    <property type="evidence" value="ECO:0007669"/>
    <property type="project" value="UniProtKB-KW"/>
</dbReference>
<evidence type="ECO:0000313" key="4">
    <source>
        <dbReference type="Proteomes" id="UP000471521"/>
    </source>
</evidence>
<dbReference type="InterPro" id="IPR007235">
    <property type="entry name" value="Glyco_trans_28_C"/>
</dbReference>
<dbReference type="Gene3D" id="3.40.50.11190">
    <property type="match status" value="1"/>
</dbReference>
<dbReference type="EMBL" id="WUUU01000001">
    <property type="protein sequence ID" value="MXR19077.1"/>
    <property type="molecule type" value="Genomic_DNA"/>
</dbReference>
<name>A0A6B0SDU1_9EURY</name>
<dbReference type="AlphaFoldDB" id="A0A6B0SDU1"/>
<gene>
    <name evidence="3" type="primary">pseG</name>
    <name evidence="3" type="ORF">GRX66_00065</name>
</gene>
<proteinExistence type="inferred from homology"/>
<dbReference type="NCBIfam" id="TIGR03590">
    <property type="entry name" value="PseG"/>
    <property type="match status" value="1"/>
</dbReference>
<keyword evidence="4" id="KW-1185">Reference proteome</keyword>
<dbReference type="Proteomes" id="UP000471521">
    <property type="component" value="Unassembled WGS sequence"/>
</dbReference>
<dbReference type="GO" id="GO:0016758">
    <property type="term" value="F:hexosyltransferase activity"/>
    <property type="evidence" value="ECO:0007669"/>
    <property type="project" value="InterPro"/>
</dbReference>